<comment type="caution">
    <text evidence="1">The sequence shown here is derived from an EMBL/GenBank/DDBJ whole genome shotgun (WGS) entry which is preliminary data.</text>
</comment>
<dbReference type="RefSeq" id="WP_109799729.1">
    <property type="nucleotide sequence ID" value="NZ_QGKS01000055.1"/>
</dbReference>
<gene>
    <name evidence="1" type="ORF">DKT69_01030</name>
</gene>
<proteinExistence type="predicted"/>
<dbReference type="OrthoDB" id="8443433at2"/>
<dbReference type="AlphaFoldDB" id="A0A317DRK4"/>
<dbReference type="Proteomes" id="UP000246050">
    <property type="component" value="Unassembled WGS sequence"/>
</dbReference>
<evidence type="ECO:0000313" key="2">
    <source>
        <dbReference type="Proteomes" id="UP000246050"/>
    </source>
</evidence>
<sequence>MPSMAEVKAAMADVAALQERLATAVSADDHTEADQLLAELSVAEKRRNRLLQRASAGTGGTFDAAPPVREQVAAVLGLLTRPSSVSLIRDVAAGRYGENIQPSRLASLRRDEQRSWRAAHRDDGATTRPLGRPVYVVPALTYDRFAPVRGMLALSSWPLDVRLIAPASPRVDILHVTIRLIDELDRAGDAPWTPNLRRLVWRFARSVAGAMDTRSGFDYAHVRAAAERELQQIADTDTAEREQAARRARAQLDADSQLFGTNLRLADQPHTEATG</sequence>
<name>A0A317DRK4_9ACTN</name>
<protein>
    <submittedName>
        <fullName evidence="1">Uncharacterized protein</fullName>
    </submittedName>
</protein>
<dbReference type="EMBL" id="QGKS01000055">
    <property type="protein sequence ID" value="PWR17287.1"/>
    <property type="molecule type" value="Genomic_DNA"/>
</dbReference>
<reference evidence="1 2" key="1">
    <citation type="submission" date="2018-05" db="EMBL/GenBank/DDBJ databases">
        <title>Micromonosporas from Atacama Desert.</title>
        <authorList>
            <person name="Carro L."/>
            <person name="Golinska P."/>
            <person name="Klenk H.-P."/>
            <person name="Goodfellow M."/>
        </authorList>
    </citation>
    <scope>NUCLEOTIDE SEQUENCE [LARGE SCALE GENOMIC DNA]</scope>
    <source>
        <strain evidence="1 2">4G51</strain>
    </source>
</reference>
<evidence type="ECO:0000313" key="1">
    <source>
        <dbReference type="EMBL" id="PWR17287.1"/>
    </source>
</evidence>
<accession>A0A317DRK4</accession>
<organism evidence="1 2">
    <name type="scientific">Micromonospora sicca</name>
    <dbReference type="NCBI Taxonomy" id="2202420"/>
    <lineage>
        <taxon>Bacteria</taxon>
        <taxon>Bacillati</taxon>
        <taxon>Actinomycetota</taxon>
        <taxon>Actinomycetes</taxon>
        <taxon>Micromonosporales</taxon>
        <taxon>Micromonosporaceae</taxon>
        <taxon>Micromonospora</taxon>
    </lineage>
</organism>